<evidence type="ECO:0000313" key="1">
    <source>
        <dbReference type="EMBL" id="KKN03529.1"/>
    </source>
</evidence>
<sequence length="36" mass="4187">MLRLAKRMAVAIGLTLLEWGTDKKYQLTRQGLKRLN</sequence>
<dbReference type="EMBL" id="LAZR01005023">
    <property type="protein sequence ID" value="KKN03529.1"/>
    <property type="molecule type" value="Genomic_DNA"/>
</dbReference>
<proteinExistence type="predicted"/>
<dbReference type="AlphaFoldDB" id="A0A0F9MCL6"/>
<name>A0A0F9MCL6_9ZZZZ</name>
<organism evidence="1">
    <name type="scientific">marine sediment metagenome</name>
    <dbReference type="NCBI Taxonomy" id="412755"/>
    <lineage>
        <taxon>unclassified sequences</taxon>
        <taxon>metagenomes</taxon>
        <taxon>ecological metagenomes</taxon>
    </lineage>
</organism>
<comment type="caution">
    <text evidence="1">The sequence shown here is derived from an EMBL/GenBank/DDBJ whole genome shotgun (WGS) entry which is preliminary data.</text>
</comment>
<protein>
    <submittedName>
        <fullName evidence="1">Uncharacterized protein</fullName>
    </submittedName>
</protein>
<accession>A0A0F9MCL6</accession>
<reference evidence="1" key="1">
    <citation type="journal article" date="2015" name="Nature">
        <title>Complex archaea that bridge the gap between prokaryotes and eukaryotes.</title>
        <authorList>
            <person name="Spang A."/>
            <person name="Saw J.H."/>
            <person name="Jorgensen S.L."/>
            <person name="Zaremba-Niedzwiedzka K."/>
            <person name="Martijn J."/>
            <person name="Lind A.E."/>
            <person name="van Eijk R."/>
            <person name="Schleper C."/>
            <person name="Guy L."/>
            <person name="Ettema T.J."/>
        </authorList>
    </citation>
    <scope>NUCLEOTIDE SEQUENCE</scope>
</reference>
<gene>
    <name evidence="1" type="ORF">LCGC14_1106700</name>
</gene>